<dbReference type="SFLD" id="SFLDS00003">
    <property type="entry name" value="Haloacid_Dehalogenase"/>
    <property type="match status" value="1"/>
</dbReference>
<evidence type="ECO:0000313" key="1">
    <source>
        <dbReference type="EMBL" id="PDH32954.1"/>
    </source>
</evidence>
<dbReference type="PANTHER" id="PTHR43434">
    <property type="entry name" value="PHOSPHOGLYCOLATE PHOSPHATASE"/>
    <property type="match status" value="1"/>
</dbReference>
<dbReference type="AlphaFoldDB" id="A0A2A5W9I5"/>
<dbReference type="GO" id="GO:0005829">
    <property type="term" value="C:cytosol"/>
    <property type="evidence" value="ECO:0007669"/>
    <property type="project" value="TreeGrafter"/>
</dbReference>
<sequence length="213" mass="23986">MHFDTLIFDLDGTLSDPKLGVVRSMNFALSSFDYTPLSEQEITRHIGPPLEETIQQIIGSDDGYHVDEVVAKYRERYFEIGYTENKLYPHILEMLSNLAERDIRMGVCTSKFQSIAEKILEKFTVRQYFEFVSGPTKKMVKAKQLENLLAKNIISGNAIMIGDRAIDLIAAKSNGLAKAAVLWGYGDEKELLAEKPEFLFADPPQLTAQFIGA</sequence>
<dbReference type="InterPro" id="IPR041492">
    <property type="entry name" value="HAD_2"/>
</dbReference>
<dbReference type="PANTHER" id="PTHR43434:SF20">
    <property type="entry name" value="5'-NUCLEOTIDASE"/>
    <property type="match status" value="1"/>
</dbReference>
<dbReference type="Pfam" id="PF13419">
    <property type="entry name" value="HAD_2"/>
    <property type="match status" value="1"/>
</dbReference>
<keyword evidence="1" id="KW-0378">Hydrolase</keyword>
<dbReference type="Gene3D" id="3.40.50.1000">
    <property type="entry name" value="HAD superfamily/HAD-like"/>
    <property type="match status" value="1"/>
</dbReference>
<dbReference type="InterPro" id="IPR023214">
    <property type="entry name" value="HAD_sf"/>
</dbReference>
<dbReference type="GO" id="GO:0016787">
    <property type="term" value="F:hydrolase activity"/>
    <property type="evidence" value="ECO:0007669"/>
    <property type="project" value="UniProtKB-KW"/>
</dbReference>
<proteinExistence type="predicted"/>
<evidence type="ECO:0000313" key="2">
    <source>
        <dbReference type="Proteomes" id="UP000219329"/>
    </source>
</evidence>
<dbReference type="InterPro" id="IPR050155">
    <property type="entry name" value="HAD-like_hydrolase_sf"/>
</dbReference>
<organism evidence="1 2">
    <name type="scientific">OM182 bacterium MED-G28</name>
    <dbReference type="NCBI Taxonomy" id="1986256"/>
    <lineage>
        <taxon>Bacteria</taxon>
        <taxon>Pseudomonadati</taxon>
        <taxon>Pseudomonadota</taxon>
        <taxon>Gammaproteobacteria</taxon>
        <taxon>OMG group</taxon>
        <taxon>OM182 clade</taxon>
    </lineage>
</organism>
<accession>A0A2A5W9I5</accession>
<dbReference type="SFLD" id="SFLDG01129">
    <property type="entry name" value="C1.5:_HAD__Beta-PGM__Phosphata"/>
    <property type="match status" value="1"/>
</dbReference>
<reference evidence="1 2" key="1">
    <citation type="submission" date="2017-08" db="EMBL/GenBank/DDBJ databases">
        <title>Fine stratification of microbial communities through a metagenomic profile of the photic zone.</title>
        <authorList>
            <person name="Haro-Moreno J.M."/>
            <person name="Lopez-Perez M."/>
            <person name="De La Torre J."/>
            <person name="Picazo A."/>
            <person name="Camacho A."/>
            <person name="Rodriguez-Valera F."/>
        </authorList>
    </citation>
    <scope>NUCLEOTIDE SEQUENCE [LARGE SCALE GENOMIC DNA]</scope>
    <source>
        <strain evidence="1">MED-G28</strain>
    </source>
</reference>
<dbReference type="Proteomes" id="UP000219329">
    <property type="component" value="Unassembled WGS sequence"/>
</dbReference>
<dbReference type="InterPro" id="IPR023198">
    <property type="entry name" value="PGP-like_dom2"/>
</dbReference>
<name>A0A2A5W9I5_9GAMM</name>
<dbReference type="Gene3D" id="1.10.150.240">
    <property type="entry name" value="Putative phosphatase, domain 2"/>
    <property type="match status" value="1"/>
</dbReference>
<protein>
    <submittedName>
        <fullName evidence="1">HAD family hydrolase</fullName>
    </submittedName>
</protein>
<dbReference type="EMBL" id="NTJZ01000012">
    <property type="protein sequence ID" value="PDH32954.1"/>
    <property type="molecule type" value="Genomic_DNA"/>
</dbReference>
<dbReference type="InterPro" id="IPR036412">
    <property type="entry name" value="HAD-like_sf"/>
</dbReference>
<dbReference type="GO" id="GO:0004713">
    <property type="term" value="F:protein tyrosine kinase activity"/>
    <property type="evidence" value="ECO:0007669"/>
    <property type="project" value="TreeGrafter"/>
</dbReference>
<comment type="caution">
    <text evidence="1">The sequence shown here is derived from an EMBL/GenBank/DDBJ whole genome shotgun (WGS) entry which is preliminary data.</text>
</comment>
<dbReference type="SUPFAM" id="SSF56784">
    <property type="entry name" value="HAD-like"/>
    <property type="match status" value="1"/>
</dbReference>
<gene>
    <name evidence="1" type="ORF">CNF02_10545</name>
</gene>